<dbReference type="RefSeq" id="WP_227572987.1">
    <property type="nucleotide sequence ID" value="NZ_JAJEQT010000002.1"/>
</dbReference>
<dbReference type="GO" id="GO:0008168">
    <property type="term" value="F:methyltransferase activity"/>
    <property type="evidence" value="ECO:0007669"/>
    <property type="project" value="UniProtKB-KW"/>
</dbReference>
<keyword evidence="3 6" id="KW-0808">Transferase</keyword>
<evidence type="ECO:0000313" key="8">
    <source>
        <dbReference type="EMBL" id="MCC2218229.1"/>
    </source>
</evidence>
<comment type="caution">
    <text evidence="8">The sequence shown here is derived from an EMBL/GenBank/DDBJ whole genome shotgun (WGS) entry which is preliminary data.</text>
</comment>
<feature type="active site" evidence="6">
    <location>
        <position position="93"/>
    </location>
</feature>
<dbReference type="NCBIfam" id="TIGR00675">
    <property type="entry name" value="dcm"/>
    <property type="match status" value="1"/>
</dbReference>
<keyword evidence="5" id="KW-0680">Restriction system</keyword>
<dbReference type="Proteomes" id="UP001198495">
    <property type="component" value="Unassembled WGS sequence"/>
</dbReference>
<dbReference type="InterPro" id="IPR001525">
    <property type="entry name" value="C5_MeTfrase"/>
</dbReference>
<dbReference type="PANTHER" id="PTHR10629:SF52">
    <property type="entry name" value="DNA (CYTOSINE-5)-METHYLTRANSFERASE 1"/>
    <property type="match status" value="1"/>
</dbReference>
<gene>
    <name evidence="8" type="ORF">LKD28_04160</name>
</gene>
<dbReference type="GO" id="GO:0032259">
    <property type="term" value="P:methylation"/>
    <property type="evidence" value="ECO:0007669"/>
    <property type="project" value="UniProtKB-KW"/>
</dbReference>
<dbReference type="InterPro" id="IPR050390">
    <property type="entry name" value="C5-Methyltransferase"/>
</dbReference>
<proteinExistence type="inferred from homology"/>
<evidence type="ECO:0000256" key="3">
    <source>
        <dbReference type="ARBA" id="ARBA00022679"/>
    </source>
</evidence>
<dbReference type="EC" id="2.1.1.37" evidence="1"/>
<dbReference type="EMBL" id="JAJEQT010000002">
    <property type="protein sequence ID" value="MCC2218229.1"/>
    <property type="molecule type" value="Genomic_DNA"/>
</dbReference>
<dbReference type="PRINTS" id="PR00105">
    <property type="entry name" value="C5METTRFRASE"/>
</dbReference>
<name>A0ABS8FNB9_9FIRM</name>
<evidence type="ECO:0000256" key="6">
    <source>
        <dbReference type="PROSITE-ProRule" id="PRU01016"/>
    </source>
</evidence>
<dbReference type="SUPFAM" id="SSF53335">
    <property type="entry name" value="S-adenosyl-L-methionine-dependent methyltransferases"/>
    <property type="match status" value="1"/>
</dbReference>
<evidence type="ECO:0000256" key="7">
    <source>
        <dbReference type="RuleBase" id="RU000416"/>
    </source>
</evidence>
<dbReference type="PROSITE" id="PS51679">
    <property type="entry name" value="SAM_MT_C5"/>
    <property type="match status" value="1"/>
</dbReference>
<dbReference type="Pfam" id="PF00145">
    <property type="entry name" value="DNA_methylase"/>
    <property type="match status" value="1"/>
</dbReference>
<dbReference type="InterPro" id="IPR029063">
    <property type="entry name" value="SAM-dependent_MTases_sf"/>
</dbReference>
<dbReference type="PANTHER" id="PTHR10629">
    <property type="entry name" value="CYTOSINE-SPECIFIC METHYLTRANSFERASE"/>
    <property type="match status" value="1"/>
</dbReference>
<keyword evidence="2 6" id="KW-0489">Methyltransferase</keyword>
<comment type="similarity">
    <text evidence="6 7">Belongs to the class I-like SAM-binding methyltransferase superfamily. C5-methyltransferase family.</text>
</comment>
<evidence type="ECO:0000256" key="4">
    <source>
        <dbReference type="ARBA" id="ARBA00022691"/>
    </source>
</evidence>
<keyword evidence="9" id="KW-1185">Reference proteome</keyword>
<protein>
    <recommendedName>
        <fullName evidence="1">DNA (cytosine-5-)-methyltransferase</fullName>
        <ecNumber evidence="1">2.1.1.37</ecNumber>
    </recommendedName>
</protein>
<evidence type="ECO:0000256" key="1">
    <source>
        <dbReference type="ARBA" id="ARBA00011975"/>
    </source>
</evidence>
<reference evidence="8 9" key="1">
    <citation type="submission" date="2021-10" db="EMBL/GenBank/DDBJ databases">
        <title>Anaerobic single-cell dispensing facilitates the cultivation of human gut bacteria.</title>
        <authorList>
            <person name="Afrizal A."/>
        </authorList>
    </citation>
    <scope>NUCLEOTIDE SEQUENCE [LARGE SCALE GENOMIC DNA]</scope>
    <source>
        <strain evidence="8 9">CLA-AA-H212</strain>
    </source>
</reference>
<organism evidence="8 9">
    <name type="scientific">Coprococcus hominis</name>
    <name type="common">ex Arizal et al. 2022</name>
    <dbReference type="NCBI Taxonomy" id="2881262"/>
    <lineage>
        <taxon>Bacteria</taxon>
        <taxon>Bacillati</taxon>
        <taxon>Bacillota</taxon>
        <taxon>Clostridia</taxon>
        <taxon>Lachnospirales</taxon>
        <taxon>Lachnospiraceae</taxon>
        <taxon>Coprococcus</taxon>
    </lineage>
</organism>
<dbReference type="Gene3D" id="3.90.120.10">
    <property type="entry name" value="DNA Methylase, subunit A, domain 2"/>
    <property type="match status" value="1"/>
</dbReference>
<evidence type="ECO:0000256" key="2">
    <source>
        <dbReference type="ARBA" id="ARBA00022603"/>
    </source>
</evidence>
<accession>A0ABS8FNB9</accession>
<sequence length="369" mass="42966">MKKIKIYSFFSGCGLLDLGMEKAGFDIVMVSEKYLPFLNAYKYSRKKMKMEEPEHGYFNDDIADYLQSDSVLEKFVKKDSKDNIIGFIGGPPCPDFSTAGKNKGVNGDNGKLTKTYFDLISKMKPDFFVFENVKGLWKTKKHREFYDKMYRKMKRRGYYIIDKLVNSLEYGVPQERERVIMIGIKCTGKAEKEKIQKLVQNFNWGVSKYNSLEVIKNMEWPTTDVFNENEIKMEPEGIDKELTIQYWFEKNCVEQHANANDFFKPKAGLNRMQTIDEGDVSRKSYKRLHRWRYSPTAAYGNNEVHLHPYKARRLSVAEVLAIQSVPKEFELPKEMSLTDMFKTVGNGVPVLMAEKIAVELNKLLKAYFM</sequence>
<keyword evidence="4 6" id="KW-0949">S-adenosyl-L-methionine</keyword>
<dbReference type="Gene3D" id="3.40.50.150">
    <property type="entry name" value="Vaccinia Virus protein VP39"/>
    <property type="match status" value="1"/>
</dbReference>
<evidence type="ECO:0000256" key="5">
    <source>
        <dbReference type="ARBA" id="ARBA00022747"/>
    </source>
</evidence>
<evidence type="ECO:0000313" key="9">
    <source>
        <dbReference type="Proteomes" id="UP001198495"/>
    </source>
</evidence>